<reference evidence="1" key="1">
    <citation type="journal article" date="2014" name="Front. Microbiol.">
        <title>High frequency of phylogenetically diverse reductive dehalogenase-homologous genes in deep subseafloor sedimentary metagenomes.</title>
        <authorList>
            <person name="Kawai M."/>
            <person name="Futagami T."/>
            <person name="Toyoda A."/>
            <person name="Takaki Y."/>
            <person name="Nishi S."/>
            <person name="Hori S."/>
            <person name="Arai W."/>
            <person name="Tsubouchi T."/>
            <person name="Morono Y."/>
            <person name="Uchiyama I."/>
            <person name="Ito T."/>
            <person name="Fujiyama A."/>
            <person name="Inagaki F."/>
            <person name="Takami H."/>
        </authorList>
    </citation>
    <scope>NUCLEOTIDE SEQUENCE</scope>
    <source>
        <strain evidence="1">Expedition CK06-06</strain>
    </source>
</reference>
<gene>
    <name evidence="1" type="ORF">S01H4_30770</name>
</gene>
<accession>X1A1Y9</accession>
<sequence length="96" mass="11318">MPKFIVVHSVPRDALEKMFEITPEQNKMIINLRKACNYDAYWIKTWAVLDHEKLYCEWNAKDAESIRKIWDANVKGIGIDSIAEMQVVEGEDYREK</sequence>
<protein>
    <recommendedName>
        <fullName evidence="2">DUF4242 domain-containing protein</fullName>
    </recommendedName>
</protein>
<name>X1A1Y9_9ZZZZ</name>
<proteinExistence type="predicted"/>
<evidence type="ECO:0008006" key="2">
    <source>
        <dbReference type="Google" id="ProtNLM"/>
    </source>
</evidence>
<dbReference type="EMBL" id="BART01015910">
    <property type="protein sequence ID" value="GAG75769.1"/>
    <property type="molecule type" value="Genomic_DNA"/>
</dbReference>
<dbReference type="AlphaFoldDB" id="X1A1Y9"/>
<dbReference type="Pfam" id="PF14026">
    <property type="entry name" value="SCO4226-like"/>
    <property type="match status" value="1"/>
</dbReference>
<evidence type="ECO:0000313" key="1">
    <source>
        <dbReference type="EMBL" id="GAG75769.1"/>
    </source>
</evidence>
<dbReference type="InterPro" id="IPR025336">
    <property type="entry name" value="SCO4226-like"/>
</dbReference>
<organism evidence="1">
    <name type="scientific">marine sediment metagenome</name>
    <dbReference type="NCBI Taxonomy" id="412755"/>
    <lineage>
        <taxon>unclassified sequences</taxon>
        <taxon>metagenomes</taxon>
        <taxon>ecological metagenomes</taxon>
    </lineage>
</organism>
<comment type="caution">
    <text evidence="1">The sequence shown here is derived from an EMBL/GenBank/DDBJ whole genome shotgun (WGS) entry which is preliminary data.</text>
</comment>